<dbReference type="PROSITE" id="PS00028">
    <property type="entry name" value="ZINC_FINGER_C2H2_1"/>
    <property type="match status" value="1"/>
</dbReference>
<dbReference type="OrthoDB" id="2152896at2759"/>
<reference evidence="4" key="1">
    <citation type="journal article" date="2020" name="Fungal Divers.">
        <title>Resolving the Mortierellaceae phylogeny through synthesis of multi-gene phylogenetics and phylogenomics.</title>
        <authorList>
            <person name="Vandepol N."/>
            <person name="Liber J."/>
            <person name="Desiro A."/>
            <person name="Na H."/>
            <person name="Kennedy M."/>
            <person name="Barry K."/>
            <person name="Grigoriev I.V."/>
            <person name="Miller A.N."/>
            <person name="O'Donnell K."/>
            <person name="Stajich J.E."/>
            <person name="Bonito G."/>
        </authorList>
    </citation>
    <scope>NUCLEOTIDE SEQUENCE</scope>
    <source>
        <strain evidence="4">KOD948</strain>
    </source>
</reference>
<evidence type="ECO:0000313" key="5">
    <source>
        <dbReference type="Proteomes" id="UP000726737"/>
    </source>
</evidence>
<evidence type="ECO:0000259" key="3">
    <source>
        <dbReference type="PROSITE" id="PS50157"/>
    </source>
</evidence>
<evidence type="ECO:0000256" key="2">
    <source>
        <dbReference type="SAM" id="MobiDB-lite"/>
    </source>
</evidence>
<feature type="compositionally biased region" description="Polar residues" evidence="2">
    <location>
        <begin position="130"/>
        <end position="163"/>
    </location>
</feature>
<protein>
    <recommendedName>
        <fullName evidence="3">C2H2-type domain-containing protein</fullName>
    </recommendedName>
</protein>
<feature type="compositionally biased region" description="Low complexity" evidence="2">
    <location>
        <begin position="221"/>
        <end position="259"/>
    </location>
</feature>
<keyword evidence="1" id="KW-0862">Zinc</keyword>
<evidence type="ECO:0000256" key="1">
    <source>
        <dbReference type="PROSITE-ProRule" id="PRU00042"/>
    </source>
</evidence>
<keyword evidence="5" id="KW-1185">Reference proteome</keyword>
<feature type="compositionally biased region" description="Polar residues" evidence="2">
    <location>
        <begin position="193"/>
        <end position="202"/>
    </location>
</feature>
<feature type="region of interest" description="Disordered" evidence="2">
    <location>
        <begin position="185"/>
        <end position="330"/>
    </location>
</feature>
<dbReference type="Proteomes" id="UP000726737">
    <property type="component" value="Unassembled WGS sequence"/>
</dbReference>
<comment type="caution">
    <text evidence="4">The sequence shown here is derived from an EMBL/GenBank/DDBJ whole genome shotgun (WGS) entry which is preliminary data.</text>
</comment>
<accession>A0A9P6QB07</accession>
<dbReference type="AlphaFoldDB" id="A0A9P6QB07"/>
<feature type="compositionally biased region" description="Acidic residues" evidence="2">
    <location>
        <begin position="260"/>
        <end position="272"/>
    </location>
</feature>
<feature type="region of interest" description="Disordered" evidence="2">
    <location>
        <begin position="1"/>
        <end position="46"/>
    </location>
</feature>
<dbReference type="PROSITE" id="PS50157">
    <property type="entry name" value="ZINC_FINGER_C2H2_2"/>
    <property type="match status" value="1"/>
</dbReference>
<keyword evidence="1" id="KW-0863">Zinc-finger</keyword>
<feature type="compositionally biased region" description="Gly residues" evidence="2">
    <location>
        <begin position="210"/>
        <end position="220"/>
    </location>
</feature>
<dbReference type="InterPro" id="IPR013087">
    <property type="entry name" value="Znf_C2H2_type"/>
</dbReference>
<feature type="compositionally biased region" description="Low complexity" evidence="2">
    <location>
        <begin position="296"/>
        <end position="309"/>
    </location>
</feature>
<gene>
    <name evidence="4" type="ORF">BG011_010250</name>
</gene>
<name>A0A9P6QB07_9FUNG</name>
<feature type="domain" description="C2H2-type" evidence="3">
    <location>
        <begin position="52"/>
        <end position="75"/>
    </location>
</feature>
<evidence type="ECO:0000313" key="4">
    <source>
        <dbReference type="EMBL" id="KAG0262367.1"/>
    </source>
</evidence>
<feature type="compositionally biased region" description="Acidic residues" evidence="2">
    <location>
        <begin position="1"/>
        <end position="13"/>
    </location>
</feature>
<feature type="region of interest" description="Disordered" evidence="2">
    <location>
        <begin position="130"/>
        <end position="166"/>
    </location>
</feature>
<sequence length="330" mass="35749">MVIDDDDDEEDDGEIKQDSRIRRSVSVSSGPAQDGSAKKSSSSQEQDHAEVHKCMDCGKIYKHPNCLWKHRWLHSVYWKSATKFLLSKHQQVQLMEAAAILLGMDESRDGDKDPIVSMFSKQRGALVNSIGSSASTMSDSPPISTKSLSRSPPPQSERTTANRSMERMSEIQHTDIQMLTALRNGHAAERRASSSTPFTAKTATVVEPGAGTGTSSGSGSGPTTQEAIKTPATKTSPSSSPSNSKSATSSSSSTPPTLTADDESLPEVDEDMSTVTPPSMQSPGTVRVAEKGSIVQSQQPQLLRQPKQQQHFRAEENGLRFSPYYHQTAR</sequence>
<dbReference type="EMBL" id="JAAAJA010000099">
    <property type="protein sequence ID" value="KAG0262367.1"/>
    <property type="molecule type" value="Genomic_DNA"/>
</dbReference>
<keyword evidence="1" id="KW-0479">Metal-binding</keyword>
<organism evidence="4 5">
    <name type="scientific">Mortierella polycephala</name>
    <dbReference type="NCBI Taxonomy" id="41804"/>
    <lineage>
        <taxon>Eukaryota</taxon>
        <taxon>Fungi</taxon>
        <taxon>Fungi incertae sedis</taxon>
        <taxon>Mucoromycota</taxon>
        <taxon>Mortierellomycotina</taxon>
        <taxon>Mortierellomycetes</taxon>
        <taxon>Mortierellales</taxon>
        <taxon>Mortierellaceae</taxon>
        <taxon>Mortierella</taxon>
    </lineage>
</organism>
<feature type="compositionally biased region" description="Polar residues" evidence="2">
    <location>
        <begin position="273"/>
        <end position="284"/>
    </location>
</feature>
<proteinExistence type="predicted"/>
<dbReference type="GO" id="GO:0008270">
    <property type="term" value="F:zinc ion binding"/>
    <property type="evidence" value="ECO:0007669"/>
    <property type="project" value="UniProtKB-KW"/>
</dbReference>